<evidence type="ECO:0000313" key="2">
    <source>
        <dbReference type="EMBL" id="JAD93768.1"/>
    </source>
</evidence>
<organism evidence="2">
    <name type="scientific">Arundo donax</name>
    <name type="common">Giant reed</name>
    <name type="synonym">Donax arundinaceus</name>
    <dbReference type="NCBI Taxonomy" id="35708"/>
    <lineage>
        <taxon>Eukaryota</taxon>
        <taxon>Viridiplantae</taxon>
        <taxon>Streptophyta</taxon>
        <taxon>Embryophyta</taxon>
        <taxon>Tracheophyta</taxon>
        <taxon>Spermatophyta</taxon>
        <taxon>Magnoliopsida</taxon>
        <taxon>Liliopsida</taxon>
        <taxon>Poales</taxon>
        <taxon>Poaceae</taxon>
        <taxon>PACMAD clade</taxon>
        <taxon>Arundinoideae</taxon>
        <taxon>Arundineae</taxon>
        <taxon>Arundo</taxon>
    </lineage>
</organism>
<accession>A0A0A9E407</accession>
<feature type="region of interest" description="Disordered" evidence="1">
    <location>
        <begin position="22"/>
        <end position="43"/>
    </location>
</feature>
<sequence>MEPTHKDLNKLFFLFFFSRKEEQTRKYQQPREKQMAPIDLHEQ</sequence>
<reference evidence="2" key="2">
    <citation type="journal article" date="2015" name="Data Brief">
        <title>Shoot transcriptome of the giant reed, Arundo donax.</title>
        <authorList>
            <person name="Barrero R.A."/>
            <person name="Guerrero F.D."/>
            <person name="Moolhuijzen P."/>
            <person name="Goolsby J.A."/>
            <person name="Tidwell J."/>
            <person name="Bellgard S.E."/>
            <person name="Bellgard M.I."/>
        </authorList>
    </citation>
    <scope>NUCLEOTIDE SEQUENCE</scope>
    <source>
        <tissue evidence="2">Shoot tissue taken approximately 20 cm above the soil surface</tissue>
    </source>
</reference>
<protein>
    <submittedName>
        <fullName evidence="2">Uncharacterized protein</fullName>
    </submittedName>
</protein>
<name>A0A0A9E407_ARUDO</name>
<dbReference type="AlphaFoldDB" id="A0A0A9E407"/>
<evidence type="ECO:0000256" key="1">
    <source>
        <dbReference type="SAM" id="MobiDB-lite"/>
    </source>
</evidence>
<proteinExistence type="predicted"/>
<dbReference type="EMBL" id="GBRH01204127">
    <property type="protein sequence ID" value="JAD93768.1"/>
    <property type="molecule type" value="Transcribed_RNA"/>
</dbReference>
<reference evidence="2" key="1">
    <citation type="submission" date="2014-09" db="EMBL/GenBank/DDBJ databases">
        <authorList>
            <person name="Magalhaes I.L.F."/>
            <person name="Oliveira U."/>
            <person name="Santos F.R."/>
            <person name="Vidigal T.H.D.A."/>
            <person name="Brescovit A.D."/>
            <person name="Santos A.J."/>
        </authorList>
    </citation>
    <scope>NUCLEOTIDE SEQUENCE</scope>
    <source>
        <tissue evidence="2">Shoot tissue taken approximately 20 cm above the soil surface</tissue>
    </source>
</reference>